<reference evidence="1" key="1">
    <citation type="journal article" date="2023" name="PLoS Negl. Trop. Dis.">
        <title>A genome sequence for Biomphalaria pfeifferi, the major vector snail for the human-infecting parasite Schistosoma mansoni.</title>
        <authorList>
            <person name="Bu L."/>
            <person name="Lu L."/>
            <person name="Laidemitt M.R."/>
            <person name="Zhang S.M."/>
            <person name="Mutuku M."/>
            <person name="Mkoji G."/>
            <person name="Steinauer M."/>
            <person name="Loker E.S."/>
        </authorList>
    </citation>
    <scope>NUCLEOTIDE SEQUENCE</scope>
    <source>
        <strain evidence="1">KasaAsao</strain>
    </source>
</reference>
<dbReference type="AlphaFoldDB" id="A0AAD8BYP6"/>
<sequence length="53" mass="5959">MAESLFKPPINLNITEANISENFRKRKWLIEVYVAASGANTKPKEQQAAIILT</sequence>
<keyword evidence="2" id="KW-1185">Reference proteome</keyword>
<proteinExistence type="predicted"/>
<comment type="caution">
    <text evidence="1">The sequence shown here is derived from an EMBL/GenBank/DDBJ whole genome shotgun (WGS) entry which is preliminary data.</text>
</comment>
<name>A0AAD8BYP6_BIOPF</name>
<dbReference type="Proteomes" id="UP001233172">
    <property type="component" value="Unassembled WGS sequence"/>
</dbReference>
<accession>A0AAD8BYP6</accession>
<protein>
    <submittedName>
        <fullName evidence="1">Retrovirus-related Pol polyprotein</fullName>
    </submittedName>
</protein>
<feature type="non-terminal residue" evidence="1">
    <location>
        <position position="53"/>
    </location>
</feature>
<evidence type="ECO:0000313" key="2">
    <source>
        <dbReference type="Proteomes" id="UP001233172"/>
    </source>
</evidence>
<evidence type="ECO:0000313" key="1">
    <source>
        <dbReference type="EMBL" id="KAK0063329.1"/>
    </source>
</evidence>
<reference evidence="1" key="2">
    <citation type="submission" date="2023-04" db="EMBL/GenBank/DDBJ databases">
        <authorList>
            <person name="Bu L."/>
            <person name="Lu L."/>
            <person name="Laidemitt M.R."/>
            <person name="Zhang S.M."/>
            <person name="Mutuku M."/>
            <person name="Mkoji G."/>
            <person name="Steinauer M."/>
            <person name="Loker E.S."/>
        </authorList>
    </citation>
    <scope>NUCLEOTIDE SEQUENCE</scope>
    <source>
        <strain evidence="1">KasaAsao</strain>
        <tissue evidence="1">Whole Snail</tissue>
    </source>
</reference>
<gene>
    <name evidence="1" type="ORF">Bpfe_006970</name>
</gene>
<organism evidence="1 2">
    <name type="scientific">Biomphalaria pfeifferi</name>
    <name type="common">Bloodfluke planorb</name>
    <name type="synonym">Freshwater snail</name>
    <dbReference type="NCBI Taxonomy" id="112525"/>
    <lineage>
        <taxon>Eukaryota</taxon>
        <taxon>Metazoa</taxon>
        <taxon>Spiralia</taxon>
        <taxon>Lophotrochozoa</taxon>
        <taxon>Mollusca</taxon>
        <taxon>Gastropoda</taxon>
        <taxon>Heterobranchia</taxon>
        <taxon>Euthyneura</taxon>
        <taxon>Panpulmonata</taxon>
        <taxon>Hygrophila</taxon>
        <taxon>Lymnaeoidea</taxon>
        <taxon>Planorbidae</taxon>
        <taxon>Biomphalaria</taxon>
    </lineage>
</organism>
<dbReference type="EMBL" id="JASAOG010000021">
    <property type="protein sequence ID" value="KAK0063329.1"/>
    <property type="molecule type" value="Genomic_DNA"/>
</dbReference>